<proteinExistence type="predicted"/>
<sequence length="998" mass="108014">MMLKVLAHLSRRAVQSVSAQYLVNGQVFTNALAILDAPAPQSTYHAGNGIPIAIDVSGDGKLPNDAAIPDSNLATGFDSLELYLVSTSTGMNLTVSNGTGLLTQESGSTVKHLDFALSNCVPAGEYNFTLYEGSHINNEAFYSITPIPISIENNNFNGTCPTGLNELQSLPQPSTPPPNNPFLNSSSLTPLDTTANGSPTVIPSYPSGIVTLTIVPSGVILPSPYNTTWVPYSSGGAISMPTWSIPIPTPTTATVTLVLVSEGTITETQTVTSIGFTSEFTTVFTTAVTSTSTAEMRASGDLSGFFPVNSASSLHFSTSLPALLCIFAKATLPPGSFTTMSAWQSGSKHASLILPTGTSTFLQSTLLTRPFPTPPPDLRALQTCCEPNIAVVELTTTVTISDYHRFYQTPIQDFRPTYFQLADGSLLATPFKDDLRLTYASSVILGIYLLLFLRNIIVSFGFIRRMKVKNKDLLHMLLASQLLAPAAWTPMIAALFDDRLNCTTIVRITALFASISSSILIIGIFGIKAYRCLNNARFVLVVLALLQIANSACTIIDLVRLDGVRKLSGNCDRYDDSVFLPIITILIFVESFFICCCFIYAVWKSSRFMAAQGRLSYRLSMDTERERHISKEKDDSPTCVLAEPTAPTVPEARGWWDYVPRMTTASLAAADPQPCQPTGSYLSILPSRISSLWKKHLGGEYSSRKPSIHSAQPISQPPNLRLITQNVNPSNSRTGRGHKQVTTSPISHTRLTGIKPRVLLFREVMRDELCYTAFVTATSVVSAVLGVIGVSHQMFWSANGWLGVHWAVISLLAVHSFGRVVKRHEQEALYQDPNFWDPRLRAEQNVANTSGSAGVRGRAQSPSSSVSSRCRPSDARSPPDLCEVEMAENHYRSYQSFNSSQSFVRRVDSGSSSWDLSRSHSVLDRHSTASASFFPSPAPLTADSDIGMFLTLPRPVSIASTPMAVEPSPGLSSSGETTMDESMNLFESAVHGSLASGP</sequence>
<name>A0A4S4M8P1_9AGAM</name>
<evidence type="ECO:0000256" key="1">
    <source>
        <dbReference type="SAM" id="MobiDB-lite"/>
    </source>
</evidence>
<feature type="transmembrane region" description="Helical" evidence="2">
    <location>
        <begin position="474"/>
        <end position="496"/>
    </location>
</feature>
<keyword evidence="4" id="KW-1185">Reference proteome</keyword>
<feature type="region of interest" description="Disordered" evidence="1">
    <location>
        <begin position="164"/>
        <end position="190"/>
    </location>
</feature>
<dbReference type="OrthoDB" id="3267335at2759"/>
<evidence type="ECO:0000313" key="3">
    <source>
        <dbReference type="EMBL" id="THH20841.1"/>
    </source>
</evidence>
<evidence type="ECO:0000256" key="2">
    <source>
        <dbReference type="SAM" id="Phobius"/>
    </source>
</evidence>
<feature type="transmembrane region" description="Helical" evidence="2">
    <location>
        <begin position="579"/>
        <end position="603"/>
    </location>
</feature>
<keyword evidence="2" id="KW-0472">Membrane</keyword>
<organism evidence="3 4">
    <name type="scientific">Bondarzewia mesenterica</name>
    <dbReference type="NCBI Taxonomy" id="1095465"/>
    <lineage>
        <taxon>Eukaryota</taxon>
        <taxon>Fungi</taxon>
        <taxon>Dikarya</taxon>
        <taxon>Basidiomycota</taxon>
        <taxon>Agaricomycotina</taxon>
        <taxon>Agaricomycetes</taxon>
        <taxon>Russulales</taxon>
        <taxon>Bondarzewiaceae</taxon>
        <taxon>Bondarzewia</taxon>
    </lineage>
</organism>
<keyword evidence="2" id="KW-1133">Transmembrane helix</keyword>
<feature type="transmembrane region" description="Helical" evidence="2">
    <location>
        <begin position="769"/>
        <end position="788"/>
    </location>
</feature>
<feature type="compositionally biased region" description="Low complexity" evidence="1">
    <location>
        <begin position="181"/>
        <end position="190"/>
    </location>
</feature>
<feature type="transmembrane region" description="Helical" evidence="2">
    <location>
        <begin position="439"/>
        <end position="462"/>
    </location>
</feature>
<feature type="region of interest" description="Disordered" evidence="1">
    <location>
        <begin position="848"/>
        <end position="880"/>
    </location>
</feature>
<protein>
    <submittedName>
        <fullName evidence="3">Uncharacterized protein</fullName>
    </submittedName>
</protein>
<comment type="caution">
    <text evidence="3">The sequence shown here is derived from an EMBL/GenBank/DDBJ whole genome shotgun (WGS) entry which is preliminary data.</text>
</comment>
<feature type="transmembrane region" description="Helical" evidence="2">
    <location>
        <begin position="508"/>
        <end position="527"/>
    </location>
</feature>
<dbReference type="AlphaFoldDB" id="A0A4S4M8P1"/>
<reference evidence="3 4" key="1">
    <citation type="submission" date="2019-02" db="EMBL/GenBank/DDBJ databases">
        <title>Genome sequencing of the rare red list fungi Bondarzewia mesenterica.</title>
        <authorList>
            <person name="Buettner E."/>
            <person name="Kellner H."/>
        </authorList>
    </citation>
    <scope>NUCLEOTIDE SEQUENCE [LARGE SCALE GENOMIC DNA]</scope>
    <source>
        <strain evidence="3 4">DSM 108281</strain>
    </source>
</reference>
<feature type="transmembrane region" description="Helical" evidence="2">
    <location>
        <begin position="794"/>
        <end position="814"/>
    </location>
</feature>
<evidence type="ECO:0000313" key="4">
    <source>
        <dbReference type="Proteomes" id="UP000310158"/>
    </source>
</evidence>
<keyword evidence="2" id="KW-0812">Transmembrane</keyword>
<feature type="transmembrane region" description="Helical" evidence="2">
    <location>
        <begin position="539"/>
        <end position="559"/>
    </location>
</feature>
<gene>
    <name evidence="3" type="ORF">EW146_g609</name>
</gene>
<feature type="compositionally biased region" description="Low complexity" evidence="1">
    <location>
        <begin position="861"/>
        <end position="870"/>
    </location>
</feature>
<dbReference type="EMBL" id="SGPL01000013">
    <property type="protein sequence ID" value="THH20841.1"/>
    <property type="molecule type" value="Genomic_DNA"/>
</dbReference>
<accession>A0A4S4M8P1</accession>
<dbReference type="Proteomes" id="UP000310158">
    <property type="component" value="Unassembled WGS sequence"/>
</dbReference>